<keyword evidence="11 14" id="KW-0786">Thiamine pyrophosphate</keyword>
<dbReference type="GO" id="GO:0003984">
    <property type="term" value="F:acetolactate synthase activity"/>
    <property type="evidence" value="ECO:0007669"/>
    <property type="project" value="UniProtKB-EC"/>
</dbReference>
<dbReference type="Pfam" id="PF02776">
    <property type="entry name" value="TPP_enzyme_N"/>
    <property type="match status" value="1"/>
</dbReference>
<evidence type="ECO:0000256" key="5">
    <source>
        <dbReference type="ARBA" id="ARBA00022605"/>
    </source>
</evidence>
<dbReference type="Gene3D" id="3.40.50.1220">
    <property type="entry name" value="TPP-binding domain"/>
    <property type="match status" value="1"/>
</dbReference>
<evidence type="ECO:0000256" key="11">
    <source>
        <dbReference type="ARBA" id="ARBA00023052"/>
    </source>
</evidence>
<accession>W0E9M8</accession>
<comment type="cofactor">
    <cofactor evidence="14">
        <name>thiamine diphosphate</name>
        <dbReference type="ChEBI" id="CHEBI:58937"/>
    </cofactor>
    <text evidence="14">Binds 1 thiamine pyrophosphate per subunit.</text>
</comment>
<dbReference type="PANTHER" id="PTHR18968:SF13">
    <property type="entry name" value="ACETOLACTATE SYNTHASE CATALYTIC SUBUNIT, MITOCHONDRIAL"/>
    <property type="match status" value="1"/>
</dbReference>
<dbReference type="Pfam" id="PF02775">
    <property type="entry name" value="TPP_enzyme_C"/>
    <property type="match status" value="1"/>
</dbReference>
<evidence type="ECO:0000256" key="7">
    <source>
        <dbReference type="ARBA" id="ARBA00022679"/>
    </source>
</evidence>
<dbReference type="SUPFAM" id="SSF52518">
    <property type="entry name" value="Thiamin diphosphate-binding fold (THDP-binding)"/>
    <property type="match status" value="2"/>
</dbReference>
<dbReference type="InterPro" id="IPR012000">
    <property type="entry name" value="Thiamin_PyroP_enz_cen_dom"/>
</dbReference>
<comment type="similarity">
    <text evidence="3 14">Belongs to the TPP enzyme family.</text>
</comment>
<dbReference type="eggNOG" id="COG0028">
    <property type="taxonomic scope" value="Bacteria"/>
</dbReference>
<evidence type="ECO:0000256" key="9">
    <source>
        <dbReference type="ARBA" id="ARBA00022827"/>
    </source>
</evidence>
<comment type="catalytic activity">
    <reaction evidence="13 14">
        <text>2 pyruvate + H(+) = (2S)-2-acetolactate + CO2</text>
        <dbReference type="Rhea" id="RHEA:25249"/>
        <dbReference type="ChEBI" id="CHEBI:15361"/>
        <dbReference type="ChEBI" id="CHEBI:15378"/>
        <dbReference type="ChEBI" id="CHEBI:16526"/>
        <dbReference type="ChEBI" id="CHEBI:58476"/>
        <dbReference type="EC" id="2.2.1.6"/>
    </reaction>
</comment>
<dbReference type="CDD" id="cd02015">
    <property type="entry name" value="TPP_AHAS"/>
    <property type="match status" value="1"/>
</dbReference>
<dbReference type="InterPro" id="IPR029061">
    <property type="entry name" value="THDP-binding"/>
</dbReference>
<dbReference type="GO" id="GO:0005948">
    <property type="term" value="C:acetolactate synthase complex"/>
    <property type="evidence" value="ECO:0007669"/>
    <property type="project" value="TreeGrafter"/>
</dbReference>
<dbReference type="InterPro" id="IPR029035">
    <property type="entry name" value="DHS-like_NAD/FAD-binding_dom"/>
</dbReference>
<keyword evidence="12 14" id="KW-0100">Branched-chain amino acid biosynthesis</keyword>
<dbReference type="OrthoDB" id="4494979at2"/>
<evidence type="ECO:0000259" key="17">
    <source>
        <dbReference type="Pfam" id="PF02776"/>
    </source>
</evidence>
<evidence type="ECO:0000256" key="8">
    <source>
        <dbReference type="ARBA" id="ARBA00022723"/>
    </source>
</evidence>
<feature type="domain" description="Thiamine pyrophosphate enzyme central" evidence="15">
    <location>
        <begin position="192"/>
        <end position="325"/>
    </location>
</feature>
<reference evidence="18 19" key="1">
    <citation type="submission" date="2013-12" db="EMBL/GenBank/DDBJ databases">
        <authorList>
            <consortium name="DOE Joint Genome Institute"/>
            <person name="Smidt H."/>
            <person name="Huntemann M."/>
            <person name="Han J."/>
            <person name="Chen A."/>
            <person name="Kyrpides N."/>
            <person name="Mavromatis K."/>
            <person name="Markowitz V."/>
            <person name="Palaniappan K."/>
            <person name="Ivanova N."/>
            <person name="Schaumberg A."/>
            <person name="Pati A."/>
            <person name="Liolios K."/>
            <person name="Nordberg H.P."/>
            <person name="Cantor M.N."/>
            <person name="Hua S.X."/>
            <person name="Woyke T."/>
        </authorList>
    </citation>
    <scope>NUCLEOTIDE SEQUENCE [LARGE SCALE GENOMIC DNA]</scope>
    <source>
        <strain evidence="19">DSM 15288</strain>
    </source>
</reference>
<dbReference type="InterPro" id="IPR000399">
    <property type="entry name" value="TPP-bd_CS"/>
</dbReference>
<evidence type="ECO:0000313" key="18">
    <source>
        <dbReference type="EMBL" id="AHF07472.1"/>
    </source>
</evidence>
<dbReference type="CDD" id="cd07035">
    <property type="entry name" value="TPP_PYR_POX_like"/>
    <property type="match status" value="1"/>
</dbReference>
<evidence type="ECO:0000313" key="19">
    <source>
        <dbReference type="Proteomes" id="UP000010847"/>
    </source>
</evidence>
<keyword evidence="10 14" id="KW-0460">Magnesium</keyword>
<dbReference type="EC" id="2.2.1.6" evidence="4 14"/>
<feature type="domain" description="Thiamine pyrophosphate enzyme TPP-binding" evidence="16">
    <location>
        <begin position="390"/>
        <end position="538"/>
    </location>
</feature>
<comment type="pathway">
    <text evidence="1 14">Amino-acid biosynthesis; L-isoleucine biosynthesis; L-isoleucine from 2-oxobutanoate: step 1/4.</text>
</comment>
<evidence type="ECO:0000256" key="1">
    <source>
        <dbReference type="ARBA" id="ARBA00004974"/>
    </source>
</evidence>
<evidence type="ECO:0000259" key="15">
    <source>
        <dbReference type="Pfam" id="PF00205"/>
    </source>
</evidence>
<dbReference type="InterPro" id="IPR039368">
    <property type="entry name" value="AHAS_TPP"/>
</dbReference>
<evidence type="ECO:0000256" key="13">
    <source>
        <dbReference type="ARBA" id="ARBA00048670"/>
    </source>
</evidence>
<dbReference type="SUPFAM" id="SSF52467">
    <property type="entry name" value="DHS-like NAD/FAD-binding domain"/>
    <property type="match status" value="1"/>
</dbReference>
<comment type="pathway">
    <text evidence="2 14">Amino-acid biosynthesis; L-valine biosynthesis; L-valine from pyruvate: step 1/4.</text>
</comment>
<keyword evidence="7 14" id="KW-0808">Transferase</keyword>
<dbReference type="Gene3D" id="3.40.50.970">
    <property type="match status" value="2"/>
</dbReference>
<dbReference type="AlphaFoldDB" id="W0E9M8"/>
<evidence type="ECO:0000256" key="4">
    <source>
        <dbReference type="ARBA" id="ARBA00013145"/>
    </source>
</evidence>
<evidence type="ECO:0000256" key="10">
    <source>
        <dbReference type="ARBA" id="ARBA00022842"/>
    </source>
</evidence>
<dbReference type="Pfam" id="PF00205">
    <property type="entry name" value="TPP_enzyme_M"/>
    <property type="match status" value="1"/>
</dbReference>
<keyword evidence="8 14" id="KW-0479">Metal-binding</keyword>
<dbReference type="PROSITE" id="PS00187">
    <property type="entry name" value="TPP_ENZYMES"/>
    <property type="match status" value="1"/>
</dbReference>
<dbReference type="Proteomes" id="UP000010847">
    <property type="component" value="Chromosome"/>
</dbReference>
<dbReference type="InterPro" id="IPR012001">
    <property type="entry name" value="Thiamin_PyroP_enz_TPP-bd_dom"/>
</dbReference>
<sequence>MRMTGAQAVIESLRKEGVEIVFGYPGGAVLTLYDALYEAKFPHILTRHEQGAAHAADGYARSTGKVGVCIATSGPGATNLVTGIATAYMDSVPLVAITGQVAVPLIGRDSFQESDVTGITTPITKHNYLIKDVKELPKVMKEAFHIARTGRPGPVLIDIAKDVFAAQLDFEYPQDVCLRGYHPVFDGDSQAIQAVAQVLEQAKKPLIFVGGGVNISDMSFPLRKFIEYTKIPAITSLMGLGCVPDDHPLNLGMVGMHGTYAANMATTECDVFLGLGVRFDDRVTGLVEKFAPKAKVIHFDIDAAEINKNVTADIRVVGDLRWAIPNLLEQVQKWPAEEWSGKNNEWRNQLKVWQEEKPLSYTHRPGQIMPQDVVERVSQLTRGEAVVITDVGQHQMWAAQFYTFKHPRHFLTSGGLGTMGYGLPAGLGAQVGSPEQPVVVFTGDGGFMMNCQELSTIADLDLPVKIFILNNQVLGMVSQWQRMFYNEHYSHSTLKVKADFVKLAEAMGIPGLSVTQPEELEATLEQALAAKGPILVDIRIPADENVIPMVPAGGRLDQMIMGG</sequence>
<dbReference type="UniPathway" id="UPA00047">
    <property type="reaction ID" value="UER00055"/>
</dbReference>
<dbReference type="InterPro" id="IPR012846">
    <property type="entry name" value="Acetolactate_synth_lsu"/>
</dbReference>
<dbReference type="RefSeq" id="WP_006715988.1">
    <property type="nucleotide sequence ID" value="NZ_CP007032.1"/>
</dbReference>
<dbReference type="GO" id="GO:0030976">
    <property type="term" value="F:thiamine pyrophosphate binding"/>
    <property type="evidence" value="ECO:0007669"/>
    <property type="project" value="UniProtKB-UniRule"/>
</dbReference>
<organism evidence="18 19">
    <name type="scientific">Desulfitobacterium metallireducens DSM 15288</name>
    <dbReference type="NCBI Taxonomy" id="871968"/>
    <lineage>
        <taxon>Bacteria</taxon>
        <taxon>Bacillati</taxon>
        <taxon>Bacillota</taxon>
        <taxon>Clostridia</taxon>
        <taxon>Eubacteriales</taxon>
        <taxon>Desulfitobacteriaceae</taxon>
        <taxon>Desulfitobacterium</taxon>
    </lineage>
</organism>
<keyword evidence="19" id="KW-1185">Reference proteome</keyword>
<gene>
    <name evidence="18" type="ORF">DESME_10845</name>
</gene>
<dbReference type="GO" id="GO:0050660">
    <property type="term" value="F:flavin adenine dinucleotide binding"/>
    <property type="evidence" value="ECO:0007669"/>
    <property type="project" value="InterPro"/>
</dbReference>
<dbReference type="HOGENOM" id="CLU_013748_1_2_9"/>
<keyword evidence="6" id="KW-0285">Flavoprotein</keyword>
<evidence type="ECO:0000256" key="6">
    <source>
        <dbReference type="ARBA" id="ARBA00022630"/>
    </source>
</evidence>
<dbReference type="STRING" id="871968.DESME_10845"/>
<comment type="cofactor">
    <cofactor evidence="14">
        <name>Mg(2+)</name>
        <dbReference type="ChEBI" id="CHEBI:18420"/>
    </cofactor>
    <text evidence="14">Binds 1 Mg(2+) ion per subunit.</text>
</comment>
<dbReference type="PANTHER" id="PTHR18968">
    <property type="entry name" value="THIAMINE PYROPHOSPHATE ENZYMES"/>
    <property type="match status" value="1"/>
</dbReference>
<protein>
    <recommendedName>
        <fullName evidence="4 14">Acetolactate synthase</fullName>
        <ecNumber evidence="4 14">2.2.1.6</ecNumber>
    </recommendedName>
</protein>
<dbReference type="FunFam" id="3.40.50.970:FF:000016">
    <property type="entry name" value="Acetolactate synthase"/>
    <property type="match status" value="1"/>
</dbReference>
<dbReference type="InterPro" id="IPR011766">
    <property type="entry name" value="TPP_enzyme_TPP-bd"/>
</dbReference>
<evidence type="ECO:0000259" key="16">
    <source>
        <dbReference type="Pfam" id="PF02775"/>
    </source>
</evidence>
<keyword evidence="5 14" id="KW-0028">Amino-acid biosynthesis</keyword>
<dbReference type="EMBL" id="CP007032">
    <property type="protein sequence ID" value="AHF07472.1"/>
    <property type="molecule type" value="Genomic_DNA"/>
</dbReference>
<evidence type="ECO:0000256" key="3">
    <source>
        <dbReference type="ARBA" id="ARBA00007812"/>
    </source>
</evidence>
<evidence type="ECO:0000256" key="12">
    <source>
        <dbReference type="ARBA" id="ARBA00023304"/>
    </source>
</evidence>
<evidence type="ECO:0000256" key="14">
    <source>
        <dbReference type="RuleBase" id="RU003591"/>
    </source>
</evidence>
<dbReference type="GO" id="GO:0009097">
    <property type="term" value="P:isoleucine biosynthetic process"/>
    <property type="evidence" value="ECO:0007669"/>
    <property type="project" value="UniProtKB-UniPathway"/>
</dbReference>
<dbReference type="KEGG" id="dmt:DESME_10845"/>
<dbReference type="FunFam" id="3.40.50.970:FF:000007">
    <property type="entry name" value="Acetolactate synthase"/>
    <property type="match status" value="1"/>
</dbReference>
<evidence type="ECO:0000256" key="2">
    <source>
        <dbReference type="ARBA" id="ARBA00005025"/>
    </source>
</evidence>
<dbReference type="GO" id="GO:0009099">
    <property type="term" value="P:L-valine biosynthetic process"/>
    <property type="evidence" value="ECO:0007669"/>
    <property type="project" value="UniProtKB-UniPathway"/>
</dbReference>
<feature type="domain" description="Thiamine pyrophosphate enzyme N-terminal TPP-binding" evidence="17">
    <location>
        <begin position="3"/>
        <end position="116"/>
    </location>
</feature>
<proteinExistence type="inferred from homology"/>
<dbReference type="UniPathway" id="UPA00049">
    <property type="reaction ID" value="UER00059"/>
</dbReference>
<dbReference type="InterPro" id="IPR045229">
    <property type="entry name" value="TPP_enz"/>
</dbReference>
<dbReference type="NCBIfam" id="TIGR00118">
    <property type="entry name" value="acolac_lg"/>
    <property type="match status" value="1"/>
</dbReference>
<name>W0E9M8_9FIRM</name>
<dbReference type="FunFam" id="3.40.50.1220:FF:000008">
    <property type="entry name" value="Acetolactate synthase"/>
    <property type="match status" value="1"/>
</dbReference>
<keyword evidence="9" id="KW-0274">FAD</keyword>
<dbReference type="GO" id="GO:0000287">
    <property type="term" value="F:magnesium ion binding"/>
    <property type="evidence" value="ECO:0007669"/>
    <property type="project" value="UniProtKB-UniRule"/>
</dbReference>